<dbReference type="EMBL" id="KN847481">
    <property type="protein sequence ID" value="KIX01404.1"/>
    <property type="molecule type" value="Genomic_DNA"/>
</dbReference>
<reference evidence="5 6" key="1">
    <citation type="submission" date="2015-01" db="EMBL/GenBank/DDBJ databases">
        <title>The Genome Sequence of Rhinocladiella mackenzie CBS 650.93.</title>
        <authorList>
            <consortium name="The Broad Institute Genomics Platform"/>
            <person name="Cuomo C."/>
            <person name="de Hoog S."/>
            <person name="Gorbushina A."/>
            <person name="Stielow B."/>
            <person name="Teixiera M."/>
            <person name="Abouelleil A."/>
            <person name="Chapman S.B."/>
            <person name="Priest M."/>
            <person name="Young S.K."/>
            <person name="Wortman J."/>
            <person name="Nusbaum C."/>
            <person name="Birren B."/>
        </authorList>
    </citation>
    <scope>NUCLEOTIDE SEQUENCE [LARGE SCALE GENOMIC DNA]</scope>
    <source>
        <strain evidence="5 6">CBS 650.93</strain>
    </source>
</reference>
<keyword evidence="6" id="KW-1185">Reference proteome</keyword>
<gene>
    <name evidence="5" type="ORF">Z518_09130</name>
</gene>
<evidence type="ECO:0000313" key="5">
    <source>
        <dbReference type="EMBL" id="KIX01404.1"/>
    </source>
</evidence>
<dbReference type="Gene3D" id="1.25.40.10">
    <property type="entry name" value="Tetratricopeptide repeat domain"/>
    <property type="match status" value="1"/>
</dbReference>
<accession>A0A0D2I6H1</accession>
<evidence type="ECO:0000256" key="2">
    <source>
        <dbReference type="SAM" id="MobiDB-lite"/>
    </source>
</evidence>
<evidence type="ECO:0000259" key="4">
    <source>
        <dbReference type="Pfam" id="PF24883"/>
    </source>
</evidence>
<dbReference type="Proteomes" id="UP000053617">
    <property type="component" value="Unassembled WGS sequence"/>
</dbReference>
<dbReference type="InterPro" id="IPR027417">
    <property type="entry name" value="P-loop_NTPase"/>
</dbReference>
<evidence type="ECO:0000256" key="1">
    <source>
        <dbReference type="ARBA" id="ARBA00022737"/>
    </source>
</evidence>
<keyword evidence="1" id="KW-0677">Repeat</keyword>
<dbReference type="OrthoDB" id="448455at2759"/>
<protein>
    <submittedName>
        <fullName evidence="5">Rhinocladiella mackenziei CBS 650.93 unplaced genomic scaffold supercont1.7, whole genome shotgun sequence</fullName>
    </submittedName>
</protein>
<proteinExistence type="predicted"/>
<dbReference type="Pfam" id="PF24883">
    <property type="entry name" value="NPHP3_N"/>
    <property type="match status" value="1"/>
</dbReference>
<organism evidence="5 6">
    <name type="scientific">Rhinocladiella mackenziei CBS 650.93</name>
    <dbReference type="NCBI Taxonomy" id="1442369"/>
    <lineage>
        <taxon>Eukaryota</taxon>
        <taxon>Fungi</taxon>
        <taxon>Dikarya</taxon>
        <taxon>Ascomycota</taxon>
        <taxon>Pezizomycotina</taxon>
        <taxon>Eurotiomycetes</taxon>
        <taxon>Chaetothyriomycetidae</taxon>
        <taxon>Chaetothyriales</taxon>
        <taxon>Herpotrichiellaceae</taxon>
        <taxon>Rhinocladiella</taxon>
    </lineage>
</organism>
<dbReference type="Gene3D" id="3.40.50.300">
    <property type="entry name" value="P-loop containing nucleotide triphosphate hydrolases"/>
    <property type="match status" value="1"/>
</dbReference>
<dbReference type="Pfam" id="PF17109">
    <property type="entry name" value="Goodbye"/>
    <property type="match status" value="1"/>
</dbReference>
<dbReference type="SUPFAM" id="SSF48452">
    <property type="entry name" value="TPR-like"/>
    <property type="match status" value="1"/>
</dbReference>
<sequence length="1355" mass="153359">MRDEVIITQIKESLAKDSRDVADLWNDALRKYKGITGVDLSPNFTSVDAMIAFGTNQMNNFHQFRHNQKKVDKLRGLFIANLGYIQQGAQQLIAAATPAFPPAAAIGTALTYMLSACKQVSADYDVITAFFEDMNAFLQRITILESRLPKYPAYRNCLMDVFTSVLEMCGFATKYIELGRFKRRRQDPSTQGSGKAAGQNKRPTSNRVRSFFGDTMNPAHEYNSIKDNFIDETCTWIFDEPIWDPWLVQGKGKAAPRILTIEGPPGAGKSYLAVSAYDQLIKLADSNTCVTKFYFRESPKDLGQFCNAINWVVIQIAEQNAVLCEKINIEIGREDLDLDTWVWEDIWTDLVKPLFSGSSQARLQIVWDGLDELQGEEREKLLQFFSEFKDTTDLNITFLCTTRPDLSLQLKKIGSESIAVTKEKQLSDMKLLIWSHLNNDSGLRKFSRYVKQRISSTIEEKADGMLYVEHILRQLSILGREHLVLKQTGPASRKSNELRAMKSLLWWLAFSYQPLSLDECLALLELTPGNSFDLERELQGRQLARFLKIGDPEERVGAASPQPSMPLTLIKNNPDAAYHDGDLPLKFQERAMRDFFRHGQSGDSGLRTSAAEAHREIFVICSKILCDPAINVPHGLRKYAAEKWAVHLSETRMAQGSETDRITGVEALGAIMTNEANAAMRLESLGVDYDKINKNFPKFPLLSHVASFAQMADSLDDKVTASTSVWVKSVVSDEMAAFVPLAKGHLENWLQTADLKSALRSYKFARSAIKLTGHRNPIVQGEEDDTDSSSVEDDEGEMSWYREEEIIAISQSFENIVRGSNTPWAVALLLEHSRHHDAALSYAQDALSECKEPIRHFQILDLVANIYLRKKDYNAANKAINDALSNREVSPKLLRNGLVTRAKTEVALGKVDDAMASYAEARYSDQEPMPGDILQAEFKLYVDKHADAKLIGLVKEWKKTERLDWMTWRYEEDYERDIYHPQFQRAAGKAGEHQFLVEAYEEAITLLDRLNAAPPIRFQLALVHRYIRGDIDAAKALMDENLDASSTGEPYRFTNEDPAMTLVRTVILMTDLIYEQFRSTGDPVRKMQLFAEIKGLTNRNLAQSISTLKSSLVHHTITVAKMARKMGPAQDFQAALENAFSVCYESLTDDVEWNDWLNLTNLSAVLSNMSGLDREARILVSAQFSRLALAVTGGQEESEKDYNGTDEESEEDDDNSNDVDSLSEEDGDINDWDPLPDDEGDLVEVLCLCSGECDPIVSWRAWKGRPMYRCGNTILCEPCYQKRQAYNKGAHCEIGRTYCGRDHQYIKGPIEGWKGIKNGVMKIDNQEPVKFKDWLEDLKNNKWKEAWERFWMVEG</sequence>
<dbReference type="GeneID" id="25297201"/>
<dbReference type="STRING" id="1442369.A0A0D2I6H1"/>
<dbReference type="InterPro" id="IPR056884">
    <property type="entry name" value="NPHP3-like_N"/>
</dbReference>
<dbReference type="InterPro" id="IPR011990">
    <property type="entry name" value="TPR-like_helical_dom_sf"/>
</dbReference>
<evidence type="ECO:0000259" key="3">
    <source>
        <dbReference type="Pfam" id="PF17109"/>
    </source>
</evidence>
<name>A0A0D2I6H1_9EURO</name>
<feature type="domain" description="Fungal STAND N-terminal Goodbye" evidence="3">
    <location>
        <begin position="25"/>
        <end position="142"/>
    </location>
</feature>
<dbReference type="RefSeq" id="XP_013268540.1">
    <property type="nucleotide sequence ID" value="XM_013413086.1"/>
</dbReference>
<dbReference type="PANTHER" id="PTHR10039:SF17">
    <property type="entry name" value="FUNGAL STAND N-TERMINAL GOODBYE DOMAIN-CONTAINING PROTEIN-RELATED"/>
    <property type="match status" value="1"/>
</dbReference>
<dbReference type="HOGENOM" id="CLU_002382_0_0_1"/>
<feature type="region of interest" description="Disordered" evidence="2">
    <location>
        <begin position="184"/>
        <end position="208"/>
    </location>
</feature>
<dbReference type="SUPFAM" id="SSF52540">
    <property type="entry name" value="P-loop containing nucleoside triphosphate hydrolases"/>
    <property type="match status" value="1"/>
</dbReference>
<dbReference type="VEuPathDB" id="FungiDB:Z518_09130"/>
<dbReference type="PANTHER" id="PTHR10039">
    <property type="entry name" value="AMELOGENIN"/>
    <property type="match status" value="1"/>
</dbReference>
<feature type="compositionally biased region" description="Acidic residues" evidence="2">
    <location>
        <begin position="1196"/>
        <end position="1235"/>
    </location>
</feature>
<dbReference type="InterPro" id="IPR031350">
    <property type="entry name" value="Goodbye_dom"/>
</dbReference>
<evidence type="ECO:0000313" key="6">
    <source>
        <dbReference type="Proteomes" id="UP000053617"/>
    </source>
</evidence>
<feature type="domain" description="Nephrocystin 3-like N-terminal" evidence="4">
    <location>
        <begin position="232"/>
        <end position="403"/>
    </location>
</feature>
<feature type="region of interest" description="Disordered" evidence="2">
    <location>
        <begin position="1195"/>
        <end position="1235"/>
    </location>
</feature>